<evidence type="ECO:0000313" key="3">
    <source>
        <dbReference type="EMBL" id="SDU25260.1"/>
    </source>
</evidence>
<dbReference type="Proteomes" id="UP000243232">
    <property type="component" value="Chromosome I"/>
</dbReference>
<dbReference type="PANTHER" id="PTHR46438">
    <property type="entry name" value="ALPHA/BETA-HYDROLASES SUPERFAMILY PROTEIN"/>
    <property type="match status" value="1"/>
</dbReference>
<keyword evidence="4" id="KW-1185">Reference proteome</keyword>
<dbReference type="InterPro" id="IPR000073">
    <property type="entry name" value="AB_hydrolase_1"/>
</dbReference>
<reference evidence="4" key="1">
    <citation type="submission" date="2016-10" db="EMBL/GenBank/DDBJ databases">
        <authorList>
            <person name="Varghese N."/>
            <person name="Submissions S."/>
        </authorList>
    </citation>
    <scope>NUCLEOTIDE SEQUENCE [LARGE SCALE GENOMIC DNA]</scope>
    <source>
        <strain evidence="4">DSM 17875</strain>
    </source>
</reference>
<evidence type="ECO:0000259" key="2">
    <source>
        <dbReference type="Pfam" id="PF00561"/>
    </source>
</evidence>
<dbReference type="EMBL" id="LT629785">
    <property type="protein sequence ID" value="SDU25260.1"/>
    <property type="molecule type" value="Genomic_DNA"/>
</dbReference>
<feature type="chain" id="PRO_5009275318" evidence="1">
    <location>
        <begin position="25"/>
        <end position="316"/>
    </location>
</feature>
<organism evidence="3 4">
    <name type="scientific">Pseudomonas pohangensis</name>
    <dbReference type="NCBI Taxonomy" id="364197"/>
    <lineage>
        <taxon>Bacteria</taxon>
        <taxon>Pseudomonadati</taxon>
        <taxon>Pseudomonadota</taxon>
        <taxon>Gammaproteobacteria</taxon>
        <taxon>Pseudomonadales</taxon>
        <taxon>Pseudomonadaceae</taxon>
        <taxon>Pseudomonas</taxon>
    </lineage>
</organism>
<protein>
    <submittedName>
        <fullName evidence="3">Pimeloyl-ACP methyl ester carboxylesterase</fullName>
    </submittedName>
</protein>
<dbReference type="PANTHER" id="PTHR46438:SF11">
    <property type="entry name" value="LIPASE-RELATED"/>
    <property type="match status" value="1"/>
</dbReference>
<accession>A0A1H2H073</accession>
<evidence type="ECO:0000313" key="4">
    <source>
        <dbReference type="Proteomes" id="UP000243232"/>
    </source>
</evidence>
<feature type="signal peptide" evidence="1">
    <location>
        <begin position="1"/>
        <end position="24"/>
    </location>
</feature>
<dbReference type="AlphaFoldDB" id="A0A1H2H073"/>
<evidence type="ECO:0000256" key="1">
    <source>
        <dbReference type="SAM" id="SignalP"/>
    </source>
</evidence>
<sequence>MKMLARCCAALLLLLLLATGGLLAWSWAPDLPLDELKAHWALPPSQFIEVQGMQVHLRDEGPRDDPAPLLLLHGTSSSLHTWDGWAQALAGKHRVIRLDLPGFGLTGPFPDGDYHMPQYTAFLAALLDKLQIRQVVLAGNSLGGQIAWETALAYPQRVARLILVDSAGFPLQSTSVPIGFRLARIPALAPVIGKILPRQMIESSVRNVYGDPDRVTPQLVDRYYELTLRAGNREALVQRFGQRDDPTLNQARVSRIGIPTLIIWGGRDGLIPLPHAKQYQLAIKGSQLAVFDGLGHVPQEEDAQATAAAVAQFLGD</sequence>
<dbReference type="InterPro" id="IPR029058">
    <property type="entry name" value="AB_hydrolase_fold"/>
</dbReference>
<dbReference type="Pfam" id="PF00561">
    <property type="entry name" value="Abhydrolase_1"/>
    <property type="match status" value="1"/>
</dbReference>
<dbReference type="STRING" id="364197.SAMN05216296_2666"/>
<feature type="domain" description="AB hydrolase-1" evidence="2">
    <location>
        <begin position="68"/>
        <end position="302"/>
    </location>
</feature>
<dbReference type="Gene3D" id="3.40.50.1820">
    <property type="entry name" value="alpha/beta hydrolase"/>
    <property type="match status" value="1"/>
</dbReference>
<dbReference type="OrthoDB" id="2086224at2"/>
<name>A0A1H2H073_9PSED</name>
<proteinExistence type="predicted"/>
<gene>
    <name evidence="3" type="ORF">SAMN05216296_2666</name>
</gene>
<keyword evidence="1" id="KW-0732">Signal</keyword>
<dbReference type="SUPFAM" id="SSF53474">
    <property type="entry name" value="alpha/beta-Hydrolases"/>
    <property type="match status" value="1"/>
</dbReference>
<dbReference type="PRINTS" id="PR00111">
    <property type="entry name" value="ABHYDROLASE"/>
</dbReference>